<organism evidence="1 2">
    <name type="scientific">Candidatus Desulfosporosinus infrequens</name>
    <dbReference type="NCBI Taxonomy" id="2043169"/>
    <lineage>
        <taxon>Bacteria</taxon>
        <taxon>Bacillati</taxon>
        <taxon>Bacillota</taxon>
        <taxon>Clostridia</taxon>
        <taxon>Eubacteriales</taxon>
        <taxon>Desulfitobacteriaceae</taxon>
        <taxon>Desulfosporosinus</taxon>
    </lineage>
</organism>
<protein>
    <submittedName>
        <fullName evidence="1">Uncharacterized protein</fullName>
    </submittedName>
</protein>
<evidence type="ECO:0000313" key="1">
    <source>
        <dbReference type="EMBL" id="SPF53655.1"/>
    </source>
</evidence>
<accession>A0A2U3LP02</accession>
<proteinExistence type="predicted"/>
<sequence>MLELFSVGPETVLERLSGGAETALGRFSVGSVTVLERLPVCPETMLKLLSVCLETVLGKFWVCSETVLLWRFSLARLAWLYTGVFERPFIMLMPILMRYLIKSEVSPVEFSRIYCQIS</sequence>
<evidence type="ECO:0000313" key="2">
    <source>
        <dbReference type="Proteomes" id="UP000238916"/>
    </source>
</evidence>
<gene>
    <name evidence="1" type="ORF">SBF1_6880001</name>
</gene>
<dbReference type="EMBL" id="OMOF01000654">
    <property type="protein sequence ID" value="SPF53655.1"/>
    <property type="molecule type" value="Genomic_DNA"/>
</dbReference>
<name>A0A2U3LP02_9FIRM</name>
<dbReference type="AlphaFoldDB" id="A0A2U3LP02"/>
<reference evidence="2" key="1">
    <citation type="submission" date="2018-02" db="EMBL/GenBank/DDBJ databases">
        <authorList>
            <person name="Hausmann B."/>
        </authorList>
    </citation>
    <scope>NUCLEOTIDE SEQUENCE [LARGE SCALE GENOMIC DNA]</scope>
    <source>
        <strain evidence="2">Peat soil MAG SbF1</strain>
    </source>
</reference>
<dbReference type="Proteomes" id="UP000238916">
    <property type="component" value="Unassembled WGS sequence"/>
</dbReference>